<dbReference type="RefSeq" id="XP_040685965.1">
    <property type="nucleotide sequence ID" value="XM_040832134.1"/>
</dbReference>
<reference evidence="2" key="1">
    <citation type="journal article" date="2017" name="Genome Biol.">
        <title>Comparative genomics reveals high biological diversity and specific adaptations in the industrially and medically important fungal genus Aspergillus.</title>
        <authorList>
            <person name="de Vries R.P."/>
            <person name="Riley R."/>
            <person name="Wiebenga A."/>
            <person name="Aguilar-Osorio G."/>
            <person name="Amillis S."/>
            <person name="Uchima C.A."/>
            <person name="Anderluh G."/>
            <person name="Asadollahi M."/>
            <person name="Askin M."/>
            <person name="Barry K."/>
            <person name="Battaglia E."/>
            <person name="Bayram O."/>
            <person name="Benocci T."/>
            <person name="Braus-Stromeyer S.A."/>
            <person name="Caldana C."/>
            <person name="Canovas D."/>
            <person name="Cerqueira G.C."/>
            <person name="Chen F."/>
            <person name="Chen W."/>
            <person name="Choi C."/>
            <person name="Clum A."/>
            <person name="Dos Santos R.A."/>
            <person name="Damasio A.R."/>
            <person name="Diallinas G."/>
            <person name="Emri T."/>
            <person name="Fekete E."/>
            <person name="Flipphi M."/>
            <person name="Freyberg S."/>
            <person name="Gallo A."/>
            <person name="Gournas C."/>
            <person name="Habgood R."/>
            <person name="Hainaut M."/>
            <person name="Harispe M.L."/>
            <person name="Henrissat B."/>
            <person name="Hilden K.S."/>
            <person name="Hope R."/>
            <person name="Hossain A."/>
            <person name="Karabika E."/>
            <person name="Karaffa L."/>
            <person name="Karanyi Z."/>
            <person name="Krasevec N."/>
            <person name="Kuo A."/>
            <person name="Kusch H."/>
            <person name="LaButti K."/>
            <person name="Lagendijk E.L."/>
            <person name="Lapidus A."/>
            <person name="Levasseur A."/>
            <person name="Lindquist E."/>
            <person name="Lipzen A."/>
            <person name="Logrieco A.F."/>
            <person name="MacCabe A."/>
            <person name="Maekelae M.R."/>
            <person name="Malavazi I."/>
            <person name="Melin P."/>
            <person name="Meyer V."/>
            <person name="Mielnichuk N."/>
            <person name="Miskei M."/>
            <person name="Molnar A.P."/>
            <person name="Mule G."/>
            <person name="Ngan C.Y."/>
            <person name="Orejas M."/>
            <person name="Orosz E."/>
            <person name="Ouedraogo J.P."/>
            <person name="Overkamp K.M."/>
            <person name="Park H.-S."/>
            <person name="Perrone G."/>
            <person name="Piumi F."/>
            <person name="Punt P.J."/>
            <person name="Ram A.F."/>
            <person name="Ramon A."/>
            <person name="Rauscher S."/>
            <person name="Record E."/>
            <person name="Riano-Pachon D.M."/>
            <person name="Robert V."/>
            <person name="Roehrig J."/>
            <person name="Ruller R."/>
            <person name="Salamov A."/>
            <person name="Salih N.S."/>
            <person name="Samson R.A."/>
            <person name="Sandor E."/>
            <person name="Sanguinetti M."/>
            <person name="Schuetze T."/>
            <person name="Sepcic K."/>
            <person name="Shelest E."/>
            <person name="Sherlock G."/>
            <person name="Sophianopoulou V."/>
            <person name="Squina F.M."/>
            <person name="Sun H."/>
            <person name="Susca A."/>
            <person name="Todd R.B."/>
            <person name="Tsang A."/>
            <person name="Unkles S.E."/>
            <person name="van de Wiele N."/>
            <person name="van Rossen-Uffink D."/>
            <person name="Oliveira J.V."/>
            <person name="Vesth T.C."/>
            <person name="Visser J."/>
            <person name="Yu J.-H."/>
            <person name="Zhou M."/>
            <person name="Andersen M.R."/>
            <person name="Archer D.B."/>
            <person name="Baker S.E."/>
            <person name="Benoit I."/>
            <person name="Brakhage A.A."/>
            <person name="Braus G.H."/>
            <person name="Fischer R."/>
            <person name="Frisvad J.C."/>
            <person name="Goldman G.H."/>
            <person name="Houbraken J."/>
            <person name="Oakley B."/>
            <person name="Pocsi I."/>
            <person name="Scazzocchio C."/>
            <person name="Seiboth B."/>
            <person name="vanKuyk P.A."/>
            <person name="Wortman J."/>
            <person name="Dyer P.S."/>
            <person name="Grigoriev I.V."/>
        </authorList>
    </citation>
    <scope>NUCLEOTIDE SEQUENCE [LARGE SCALE GENOMIC DNA]</scope>
    <source>
        <strain evidence="2">DTO 134E9</strain>
    </source>
</reference>
<dbReference type="Proteomes" id="UP000184383">
    <property type="component" value="Unassembled WGS sequence"/>
</dbReference>
<dbReference type="AlphaFoldDB" id="A0A1L9RBM5"/>
<evidence type="ECO:0000313" key="1">
    <source>
        <dbReference type="EMBL" id="OJJ32288.1"/>
    </source>
</evidence>
<dbReference type="EMBL" id="KV878215">
    <property type="protein sequence ID" value="OJJ32288.1"/>
    <property type="molecule type" value="Genomic_DNA"/>
</dbReference>
<protein>
    <submittedName>
        <fullName evidence="1">Uncharacterized protein</fullName>
    </submittedName>
</protein>
<proteinExistence type="predicted"/>
<gene>
    <name evidence="1" type="ORF">ASPWEDRAFT_186480</name>
</gene>
<sequence>MSDTERKSVSIRFDNIEAYQEHDATVNAIMTKDASNGEEFIMQPSYPPIYCPPPMSSDAIEKLQALEGVQVIVHDN</sequence>
<accession>A0A1L9RBM5</accession>
<organism evidence="1 2">
    <name type="scientific">Aspergillus wentii DTO 134E9</name>
    <dbReference type="NCBI Taxonomy" id="1073089"/>
    <lineage>
        <taxon>Eukaryota</taxon>
        <taxon>Fungi</taxon>
        <taxon>Dikarya</taxon>
        <taxon>Ascomycota</taxon>
        <taxon>Pezizomycotina</taxon>
        <taxon>Eurotiomycetes</taxon>
        <taxon>Eurotiomycetidae</taxon>
        <taxon>Eurotiales</taxon>
        <taxon>Aspergillaceae</taxon>
        <taxon>Aspergillus</taxon>
        <taxon>Aspergillus subgen. Cremei</taxon>
    </lineage>
</organism>
<dbReference type="VEuPathDB" id="FungiDB:ASPWEDRAFT_186480"/>
<evidence type="ECO:0000313" key="2">
    <source>
        <dbReference type="Proteomes" id="UP000184383"/>
    </source>
</evidence>
<dbReference type="GeneID" id="63747982"/>
<keyword evidence="2" id="KW-1185">Reference proteome</keyword>
<name>A0A1L9RBM5_ASPWE</name>
<dbReference type="OrthoDB" id="3434980at2759"/>